<reference evidence="2 3" key="1">
    <citation type="submission" date="2018-05" db="EMBL/GenBank/DDBJ databases">
        <title>The Hungate 1000. A catalogue of reference genomes from the rumen microbiome.</title>
        <authorList>
            <person name="Kelly W."/>
        </authorList>
    </citation>
    <scope>NUCLEOTIDE SEQUENCE [LARGE SCALE GENOMIC DNA]</scope>
    <source>
        <strain evidence="2 3">NLAE-zl-C242</strain>
    </source>
</reference>
<gene>
    <name evidence="2" type="ORF">A8806_12617</name>
</gene>
<dbReference type="PROSITE" id="PS51257">
    <property type="entry name" value="PROKAR_LIPOPROTEIN"/>
    <property type="match status" value="1"/>
</dbReference>
<dbReference type="SUPFAM" id="SSF53850">
    <property type="entry name" value="Periplasmic binding protein-like II"/>
    <property type="match status" value="1"/>
</dbReference>
<dbReference type="RefSeq" id="WP_109733987.1">
    <property type="nucleotide sequence ID" value="NZ_BAAACK010000027.1"/>
</dbReference>
<feature type="chain" id="PRO_5043162235" evidence="1">
    <location>
        <begin position="21"/>
        <end position="438"/>
    </location>
</feature>
<dbReference type="Pfam" id="PF13416">
    <property type="entry name" value="SBP_bac_8"/>
    <property type="match status" value="1"/>
</dbReference>
<sequence length="438" mass="48125">MRKKVLCAMLAAAMVTASLAGCGSSDKSGENGGKNGQVTINLYQNKSEIASQLEAAAKTYMEQNPDVKINVESIQGNDYNTNLKAKLLNKDSVDIYAAGDKLDNLLEYTEDLSDQPWVENAVDGSLDDMTRDGKVYGLPVGIEGYGLVYNKDIFEAAGIDAEKLTSYDAIDKAFADLQEQIDSGKLSEQFPALEAVEEYAAKESWIPGLHTLNVALANEFTSASELWQKDSIDLIYADALKDLVDLETKYTTSKDNLALLNAVDYSSQIGGGIAIERVAVVQQGNWIGPEVKGISEEMSEKLGMLPIPLKGVNEDSIATGISIYWCVNSQSGDEKKQASKDFLNWLFQSDDGKKIIIDNFGFIPAFTNYDGIEISDPLSKEVQRYINEGKTMPWVMNGFPSGYETQSAADFQGYFNGDYDWNGCVEKLKKDFKELKAQ</sequence>
<dbReference type="EMBL" id="QGDL01000026">
    <property type="protein sequence ID" value="PWJ18003.1"/>
    <property type="molecule type" value="Genomic_DNA"/>
</dbReference>
<dbReference type="PANTHER" id="PTHR43649:SF12">
    <property type="entry name" value="DIACETYLCHITOBIOSE BINDING PROTEIN DASA"/>
    <property type="match status" value="1"/>
</dbReference>
<dbReference type="InterPro" id="IPR006059">
    <property type="entry name" value="SBP"/>
</dbReference>
<name>A0A2Y9BPB5_9FIRM</name>
<protein>
    <submittedName>
        <fullName evidence="2">Raffinose/stachyose/melibiose transport system substrate-binding protein</fullName>
    </submittedName>
</protein>
<comment type="caution">
    <text evidence="2">The sequence shown here is derived from an EMBL/GenBank/DDBJ whole genome shotgun (WGS) entry which is preliminary data.</text>
</comment>
<keyword evidence="1" id="KW-0732">Signal</keyword>
<evidence type="ECO:0000256" key="1">
    <source>
        <dbReference type="SAM" id="SignalP"/>
    </source>
</evidence>
<dbReference type="OrthoDB" id="9763054at2"/>
<dbReference type="Proteomes" id="UP000245845">
    <property type="component" value="Unassembled WGS sequence"/>
</dbReference>
<dbReference type="InterPro" id="IPR050490">
    <property type="entry name" value="Bact_solute-bd_prot1"/>
</dbReference>
<dbReference type="Gene3D" id="3.40.190.10">
    <property type="entry name" value="Periplasmic binding protein-like II"/>
    <property type="match status" value="2"/>
</dbReference>
<proteinExistence type="predicted"/>
<organism evidence="2 3">
    <name type="scientific">Faecalicatena orotica</name>
    <dbReference type="NCBI Taxonomy" id="1544"/>
    <lineage>
        <taxon>Bacteria</taxon>
        <taxon>Bacillati</taxon>
        <taxon>Bacillota</taxon>
        <taxon>Clostridia</taxon>
        <taxon>Lachnospirales</taxon>
        <taxon>Lachnospiraceae</taxon>
        <taxon>Faecalicatena</taxon>
    </lineage>
</organism>
<evidence type="ECO:0000313" key="2">
    <source>
        <dbReference type="EMBL" id="PWJ18003.1"/>
    </source>
</evidence>
<accession>A0A2Y9BPB5</accession>
<evidence type="ECO:0000313" key="3">
    <source>
        <dbReference type="Proteomes" id="UP000245845"/>
    </source>
</evidence>
<feature type="signal peptide" evidence="1">
    <location>
        <begin position="1"/>
        <end position="20"/>
    </location>
</feature>
<dbReference type="AlphaFoldDB" id="A0A2Y9BPB5"/>
<dbReference type="PANTHER" id="PTHR43649">
    <property type="entry name" value="ARABINOSE-BINDING PROTEIN-RELATED"/>
    <property type="match status" value="1"/>
</dbReference>
<keyword evidence="3" id="KW-1185">Reference proteome</keyword>